<evidence type="ECO:0000313" key="2">
    <source>
        <dbReference type="EMBL" id="WUR15447.1"/>
    </source>
</evidence>
<sequence>MPRHHCHHLLVLSVALALSARAAAAPCGEGVWRGTLGKEAVSLEIDKALASGDTLAGRYYRGGSLDELVLTPLAGHPDAWQESDLRGHPTGVLRLTCADGRLAGVRTAAHGGASDRLAAGAIERDAYGATRLAGLKLRITRLVVLDERRAWQEFTVPGASGLQGLRFLGDGPGVAALNEKLLKHFTDKLEEALWCRVLGFIDRGPDHNNYREDESKVIAYGDALVAISNHNEGACGGAHGGVGNSVRTWNLVTQEWEDVSKWLLPDWLTLASTGELDPEGGPAAEPRATVVEAPEQDEEQPVEPRGSALSRFLDTSGREEREECGDAVTVKFDGAHMWAQAEGLGVAPETRGDADRLCAVAFTIPYDLLWPYLTEAGRRHAADLIRSPRPDAHSPL</sequence>
<organism evidence="2 3">
    <name type="scientific">[Empedobacter] haloabium</name>
    <dbReference type="NCBI Taxonomy" id="592317"/>
    <lineage>
        <taxon>Bacteria</taxon>
        <taxon>Pseudomonadati</taxon>
        <taxon>Pseudomonadota</taxon>
        <taxon>Betaproteobacteria</taxon>
        <taxon>Burkholderiales</taxon>
        <taxon>Oxalobacteraceae</taxon>
        <taxon>Telluria group</taxon>
        <taxon>Telluria group incertae sedis</taxon>
    </lineage>
</organism>
<gene>
    <name evidence="2" type="ORF">E7V67_010195</name>
</gene>
<reference evidence="2 3" key="1">
    <citation type="journal article" date="2019" name="Int. J. Syst. Evol. Microbiol.">
        <title>The Draft Whole-Genome Sequence of the Antibiotic Producer Empedobacter haloabium ATCC 31962 Provides Indications for Its Taxonomic Reclassification.</title>
        <authorList>
            <person name="Miess H."/>
            <person name="Arlt P."/>
            <person name="Apel A.K."/>
            <person name="Weber T."/>
            <person name="Nieselt K."/>
            <person name="Hanssen F."/>
            <person name="Czemmel S."/>
            <person name="Nahnsen S."/>
            <person name="Gross H."/>
        </authorList>
    </citation>
    <scope>NUCLEOTIDE SEQUENCE [LARGE SCALE GENOMIC DNA]</scope>
    <source>
        <strain evidence="2 3">ATCC 31962</strain>
    </source>
</reference>
<keyword evidence="3" id="KW-1185">Reference proteome</keyword>
<feature type="signal peptide" evidence="1">
    <location>
        <begin position="1"/>
        <end position="24"/>
    </location>
</feature>
<name>A0ABZ1URT1_9BURK</name>
<dbReference type="EMBL" id="CP136508">
    <property type="protein sequence ID" value="WUR15447.1"/>
    <property type="molecule type" value="Genomic_DNA"/>
</dbReference>
<protein>
    <submittedName>
        <fullName evidence="2">Uncharacterized protein</fullName>
    </submittedName>
</protein>
<proteinExistence type="predicted"/>
<keyword evidence="1" id="KW-0732">Signal</keyword>
<evidence type="ECO:0000256" key="1">
    <source>
        <dbReference type="SAM" id="SignalP"/>
    </source>
</evidence>
<dbReference type="Proteomes" id="UP000321323">
    <property type="component" value="Chromosome"/>
</dbReference>
<accession>A0ABZ1URT1</accession>
<evidence type="ECO:0000313" key="3">
    <source>
        <dbReference type="Proteomes" id="UP000321323"/>
    </source>
</evidence>
<feature type="chain" id="PRO_5046252571" evidence="1">
    <location>
        <begin position="25"/>
        <end position="396"/>
    </location>
</feature>